<evidence type="ECO:0000313" key="4">
    <source>
        <dbReference type="Proteomes" id="UP000093508"/>
    </source>
</evidence>
<evidence type="ECO:0000256" key="1">
    <source>
        <dbReference type="SAM" id="Phobius"/>
    </source>
</evidence>
<reference evidence="2 4" key="1">
    <citation type="submission" date="2016-07" db="EMBL/GenBank/DDBJ databases">
        <authorList>
            <person name="Jeong J.-J."/>
            <person name="Kim D.W."/>
            <person name="Sang M.K."/>
            <person name="Choi I.-G."/>
            <person name="Kim K.D."/>
        </authorList>
    </citation>
    <scope>NUCLEOTIDE SEQUENCE [LARGE SCALE GENOMIC DNA]</scope>
    <source>
        <strain evidence="2 4">C-26</strain>
    </source>
</reference>
<keyword evidence="1" id="KW-0812">Transmembrane</keyword>
<sequence length="98" mass="10767">MKNNEIINLGKSIFGVFFILGTIFLLGGVITRDEVFAGAGYMLIYFGVPANLLCVLSFLIYGIVYRPKFLNCLKAIGILSINIPIAILYTVIGSKLFN</sequence>
<gene>
    <name evidence="2" type="ORF">BBH99_05635</name>
    <name evidence="3" type="ORF">SAMN05444407_11351</name>
</gene>
<dbReference type="EMBL" id="MAYF01000057">
    <property type="protein sequence ID" value="OCA79726.1"/>
    <property type="molecule type" value="Genomic_DNA"/>
</dbReference>
<organism evidence="3 5">
    <name type="scientific">Chryseobacterium contaminans</name>
    <dbReference type="NCBI Taxonomy" id="1423959"/>
    <lineage>
        <taxon>Bacteria</taxon>
        <taxon>Pseudomonadati</taxon>
        <taxon>Bacteroidota</taxon>
        <taxon>Flavobacteriia</taxon>
        <taxon>Flavobacteriales</taxon>
        <taxon>Weeksellaceae</taxon>
        <taxon>Chryseobacterium group</taxon>
        <taxon>Chryseobacterium</taxon>
    </lineage>
</organism>
<dbReference type="STRING" id="1423959.SAMN05444407_11351"/>
<dbReference type="Proteomes" id="UP000184069">
    <property type="component" value="Unassembled WGS sequence"/>
</dbReference>
<feature type="transmembrane region" description="Helical" evidence="1">
    <location>
        <begin position="12"/>
        <end position="30"/>
    </location>
</feature>
<dbReference type="AlphaFoldDB" id="A0A1M7HZT6"/>
<feature type="transmembrane region" description="Helical" evidence="1">
    <location>
        <begin position="42"/>
        <end position="65"/>
    </location>
</feature>
<feature type="transmembrane region" description="Helical" evidence="1">
    <location>
        <begin position="72"/>
        <end position="92"/>
    </location>
</feature>
<keyword evidence="4" id="KW-1185">Reference proteome</keyword>
<keyword evidence="1" id="KW-0472">Membrane</keyword>
<evidence type="ECO:0000313" key="5">
    <source>
        <dbReference type="Proteomes" id="UP000184069"/>
    </source>
</evidence>
<evidence type="ECO:0000313" key="2">
    <source>
        <dbReference type="EMBL" id="OCA79726.1"/>
    </source>
</evidence>
<accession>A0A1M7HZT6</accession>
<name>A0A1M7HZT6_9FLAO</name>
<protein>
    <submittedName>
        <fullName evidence="3">Branched-chain amino acid:cation transporter, LIVCS family</fullName>
    </submittedName>
</protein>
<dbReference type="Proteomes" id="UP000093508">
    <property type="component" value="Unassembled WGS sequence"/>
</dbReference>
<dbReference type="EMBL" id="FRBM01000013">
    <property type="protein sequence ID" value="SHM33985.1"/>
    <property type="molecule type" value="Genomic_DNA"/>
</dbReference>
<dbReference type="OrthoDB" id="1274611at2"/>
<keyword evidence="1" id="KW-1133">Transmembrane helix</keyword>
<reference evidence="3 5" key="2">
    <citation type="submission" date="2016-11" db="EMBL/GenBank/DDBJ databases">
        <authorList>
            <person name="Jaros S."/>
            <person name="Januszkiewicz K."/>
            <person name="Wedrychowicz H."/>
        </authorList>
    </citation>
    <scope>NUCLEOTIDE SEQUENCE [LARGE SCALE GENOMIC DNA]</scope>
    <source>
        <strain evidence="3 5">DSM 27621</strain>
    </source>
</reference>
<proteinExistence type="predicted"/>
<evidence type="ECO:0000313" key="3">
    <source>
        <dbReference type="EMBL" id="SHM33985.1"/>
    </source>
</evidence>
<dbReference type="RefSeq" id="WP_066692868.1">
    <property type="nucleotide sequence ID" value="NZ_FRBM01000013.1"/>
</dbReference>